<protein>
    <submittedName>
        <fullName evidence="2">DUF3489 domain-containing protein</fullName>
    </submittedName>
</protein>
<proteinExistence type="predicted"/>
<dbReference type="InterPro" id="IPR021880">
    <property type="entry name" value="DUF3489"/>
</dbReference>
<dbReference type="Proteomes" id="UP001254257">
    <property type="component" value="Unassembled WGS sequence"/>
</dbReference>
<gene>
    <name evidence="2" type="ORF">RKE40_25635</name>
</gene>
<keyword evidence="3" id="KW-1185">Reference proteome</keyword>
<accession>A0ABU3SF40</accession>
<feature type="region of interest" description="Disordered" evidence="1">
    <location>
        <begin position="1"/>
        <end position="53"/>
    </location>
</feature>
<dbReference type="RefSeq" id="WP_316021019.1">
    <property type="nucleotide sequence ID" value="NZ_JAWDID010000064.1"/>
</dbReference>
<comment type="caution">
    <text evidence="2">The sequence shown here is derived from an EMBL/GenBank/DDBJ whole genome shotgun (WGS) entry which is preliminary data.</text>
</comment>
<evidence type="ECO:0000256" key="1">
    <source>
        <dbReference type="SAM" id="MobiDB-lite"/>
    </source>
</evidence>
<evidence type="ECO:0000313" key="3">
    <source>
        <dbReference type="Proteomes" id="UP001254257"/>
    </source>
</evidence>
<reference evidence="2 3" key="1">
    <citation type="submission" date="2023-09" db="EMBL/GenBank/DDBJ databases">
        <title>Whole genome shotgun sequencing (WGS) of Bosea sp. ZW T0_25, isolated from stored onions (Allium cepa).</title>
        <authorList>
            <person name="Stoll D.A."/>
            <person name="Huch M."/>
        </authorList>
    </citation>
    <scope>NUCLEOTIDE SEQUENCE [LARGE SCALE GENOMIC DNA]</scope>
    <source>
        <strain evidence="2 3">ZW T0_25</strain>
    </source>
</reference>
<dbReference type="EMBL" id="JAWDID010000064">
    <property type="protein sequence ID" value="MDU0343286.1"/>
    <property type="molecule type" value="Genomic_DNA"/>
</dbReference>
<dbReference type="Pfam" id="PF11994">
    <property type="entry name" value="DUF3489"/>
    <property type="match status" value="1"/>
</dbReference>
<name>A0ABU3SF40_9HYPH</name>
<feature type="compositionally biased region" description="Low complexity" evidence="1">
    <location>
        <begin position="36"/>
        <end position="49"/>
    </location>
</feature>
<sequence>MSPKSRETKSHSRNTRKVLASNPANCRVPADGTLDAPATSAASEAAATPVDNARLRPKANTKLGMVLGLLEEPAGASLAKLTELTGWLPHTTRAALTGLRKRGFQIELQRGSDAADSVYRSRVDAA</sequence>
<evidence type="ECO:0000313" key="2">
    <source>
        <dbReference type="EMBL" id="MDU0343286.1"/>
    </source>
</evidence>
<organism evidence="2 3">
    <name type="scientific">Bosea rubneri</name>
    <dbReference type="NCBI Taxonomy" id="3075434"/>
    <lineage>
        <taxon>Bacteria</taxon>
        <taxon>Pseudomonadati</taxon>
        <taxon>Pseudomonadota</taxon>
        <taxon>Alphaproteobacteria</taxon>
        <taxon>Hyphomicrobiales</taxon>
        <taxon>Boseaceae</taxon>
        <taxon>Bosea</taxon>
    </lineage>
</organism>
<feature type="compositionally biased region" description="Basic and acidic residues" evidence="1">
    <location>
        <begin position="1"/>
        <end position="10"/>
    </location>
</feature>